<dbReference type="KEGG" id="eus:EUTSA_v10019377mg"/>
<dbReference type="Proteomes" id="UP000030689">
    <property type="component" value="Unassembled WGS sequence"/>
</dbReference>
<proteinExistence type="predicted"/>
<keyword evidence="2" id="KW-1185">Reference proteome</keyword>
<evidence type="ECO:0000313" key="2">
    <source>
        <dbReference type="Proteomes" id="UP000030689"/>
    </source>
</evidence>
<evidence type="ECO:0000313" key="1">
    <source>
        <dbReference type="EMBL" id="ESQ27047.1"/>
    </source>
</evidence>
<organism evidence="1 2">
    <name type="scientific">Eutrema salsugineum</name>
    <name type="common">Saltwater cress</name>
    <name type="synonym">Sisymbrium salsugineum</name>
    <dbReference type="NCBI Taxonomy" id="72664"/>
    <lineage>
        <taxon>Eukaryota</taxon>
        <taxon>Viridiplantae</taxon>
        <taxon>Streptophyta</taxon>
        <taxon>Embryophyta</taxon>
        <taxon>Tracheophyta</taxon>
        <taxon>Spermatophyta</taxon>
        <taxon>Magnoliopsida</taxon>
        <taxon>eudicotyledons</taxon>
        <taxon>Gunneridae</taxon>
        <taxon>Pentapetalae</taxon>
        <taxon>rosids</taxon>
        <taxon>malvids</taxon>
        <taxon>Brassicales</taxon>
        <taxon>Brassicaceae</taxon>
        <taxon>Eutremeae</taxon>
        <taxon>Eutrema</taxon>
    </lineage>
</organism>
<dbReference type="OrthoDB" id="185373at2759"/>
<dbReference type="Gramene" id="ESQ27047">
    <property type="protein sequence ID" value="ESQ27047"/>
    <property type="gene ID" value="EUTSA_v10019377mg"/>
</dbReference>
<gene>
    <name evidence="1" type="ORF">EUTSA_v10019377mg</name>
</gene>
<accession>V4KBF6</accession>
<dbReference type="EMBL" id="KI517953">
    <property type="protein sequence ID" value="ESQ27047.1"/>
    <property type="molecule type" value="Genomic_DNA"/>
</dbReference>
<sequence length="93" mass="11140">MWPHIRRHTNLFLTDSTICSSMIIKAEDELKTQVNAHSRAVWPTQSCDQSFALCWRNRLHLAQTMKSFLEKNILFWPKERRFSYQHSSTFLLQ</sequence>
<dbReference type="AlphaFoldDB" id="V4KBF6"/>
<name>V4KBF6_EUTSA</name>
<reference evidence="1 2" key="1">
    <citation type="journal article" date="2013" name="Front. Plant Sci.">
        <title>The Reference Genome of the Halophytic Plant Eutrema salsugineum.</title>
        <authorList>
            <person name="Yang R."/>
            <person name="Jarvis D.E."/>
            <person name="Chen H."/>
            <person name="Beilstein M.A."/>
            <person name="Grimwood J."/>
            <person name="Jenkins J."/>
            <person name="Shu S."/>
            <person name="Prochnik S."/>
            <person name="Xin M."/>
            <person name="Ma C."/>
            <person name="Schmutz J."/>
            <person name="Wing R.A."/>
            <person name="Mitchell-Olds T."/>
            <person name="Schumaker K.S."/>
            <person name="Wang X."/>
        </authorList>
    </citation>
    <scope>NUCLEOTIDE SEQUENCE [LARGE SCALE GENOMIC DNA]</scope>
</reference>
<protein>
    <submittedName>
        <fullName evidence="1">Uncharacterized protein</fullName>
    </submittedName>
</protein>